<sequence>MLITGTRPWGGDMVLISLLTPIVFAEFKSQHNPTLTGKTAADVREAFVRQFERYVKGQYPFDTMMDAGQDILSYWTHLTKIPEGSILACITEKLYSIKPSSVPEERTMSVFTRMNTPARNRQHVRTLVDMTQIRQWHMYDPKKMVERRHPDISFSDLDSIISTPKESAARQSHEPTGSYLSVGADEQEEILKDEEDTWLDETLVAKPAEDSAFDIEADANLHAPIVTKALADECEESPINGLGGTQGDATEDDADLEGIDTKWDGFW</sequence>
<gene>
    <name evidence="3" type="ORF">EV702DRAFT_1136573</name>
</gene>
<reference evidence="3" key="1">
    <citation type="journal article" date="2020" name="New Phytol.">
        <title>Comparative genomics reveals dynamic genome evolution in host specialist ectomycorrhizal fungi.</title>
        <authorList>
            <person name="Lofgren L.A."/>
            <person name="Nguyen N.H."/>
            <person name="Vilgalys R."/>
            <person name="Ruytinx J."/>
            <person name="Liao H.L."/>
            <person name="Branco S."/>
            <person name="Kuo A."/>
            <person name="LaButti K."/>
            <person name="Lipzen A."/>
            <person name="Andreopoulos W."/>
            <person name="Pangilinan J."/>
            <person name="Riley R."/>
            <person name="Hundley H."/>
            <person name="Na H."/>
            <person name="Barry K."/>
            <person name="Grigoriev I.V."/>
            <person name="Stajich J.E."/>
            <person name="Kennedy P.G."/>
        </authorList>
    </citation>
    <scope>NUCLEOTIDE SEQUENCE</scope>
    <source>
        <strain evidence="3">DOB743</strain>
    </source>
</reference>
<dbReference type="Proteomes" id="UP000714275">
    <property type="component" value="Unassembled WGS sequence"/>
</dbReference>
<organism evidence="3 4">
    <name type="scientific">Suillus placidus</name>
    <dbReference type="NCBI Taxonomy" id="48579"/>
    <lineage>
        <taxon>Eukaryota</taxon>
        <taxon>Fungi</taxon>
        <taxon>Dikarya</taxon>
        <taxon>Basidiomycota</taxon>
        <taxon>Agaricomycotina</taxon>
        <taxon>Agaricomycetes</taxon>
        <taxon>Agaricomycetidae</taxon>
        <taxon>Boletales</taxon>
        <taxon>Suillineae</taxon>
        <taxon>Suillaceae</taxon>
        <taxon>Suillus</taxon>
    </lineage>
</organism>
<feature type="signal peptide" evidence="2">
    <location>
        <begin position="1"/>
        <end position="25"/>
    </location>
</feature>
<dbReference type="SUPFAM" id="SSF53098">
    <property type="entry name" value="Ribonuclease H-like"/>
    <property type="match status" value="1"/>
</dbReference>
<name>A0A9P6ZLZ3_9AGAM</name>
<keyword evidence="4" id="KW-1185">Reference proteome</keyword>
<protein>
    <submittedName>
        <fullName evidence="3">Uncharacterized protein</fullName>
    </submittedName>
</protein>
<evidence type="ECO:0000256" key="1">
    <source>
        <dbReference type="SAM" id="MobiDB-lite"/>
    </source>
</evidence>
<dbReference type="InterPro" id="IPR012337">
    <property type="entry name" value="RNaseH-like_sf"/>
</dbReference>
<feature type="compositionally biased region" description="Acidic residues" evidence="1">
    <location>
        <begin position="249"/>
        <end position="258"/>
    </location>
</feature>
<dbReference type="AlphaFoldDB" id="A0A9P6ZLZ3"/>
<dbReference type="OrthoDB" id="2638922at2759"/>
<feature type="chain" id="PRO_5040442315" evidence="2">
    <location>
        <begin position="26"/>
        <end position="267"/>
    </location>
</feature>
<keyword evidence="2" id="KW-0732">Signal</keyword>
<comment type="caution">
    <text evidence="3">The sequence shown here is derived from an EMBL/GenBank/DDBJ whole genome shotgun (WGS) entry which is preliminary data.</text>
</comment>
<evidence type="ECO:0000313" key="4">
    <source>
        <dbReference type="Proteomes" id="UP000714275"/>
    </source>
</evidence>
<evidence type="ECO:0000256" key="2">
    <source>
        <dbReference type="SAM" id="SignalP"/>
    </source>
</evidence>
<accession>A0A9P6ZLZ3</accession>
<feature type="region of interest" description="Disordered" evidence="1">
    <location>
        <begin position="237"/>
        <end position="267"/>
    </location>
</feature>
<evidence type="ECO:0000313" key="3">
    <source>
        <dbReference type="EMBL" id="KAG1771680.1"/>
    </source>
</evidence>
<proteinExistence type="predicted"/>
<dbReference type="EMBL" id="JABBWD010000057">
    <property type="protein sequence ID" value="KAG1771680.1"/>
    <property type="molecule type" value="Genomic_DNA"/>
</dbReference>